<dbReference type="Ensembl" id="ENSCPIT00010019578.1">
    <property type="protein sequence ID" value="ENSCPIP00010016444.1"/>
    <property type="gene ID" value="ENSCPIG00010013109.1"/>
</dbReference>
<feature type="domain" description="Peptidase M14" evidence="13">
    <location>
        <begin position="1"/>
        <end position="144"/>
    </location>
</feature>
<dbReference type="PANTHER" id="PTHR11532">
    <property type="entry name" value="PROTEASE M14 CARBOXYPEPTIDASE"/>
    <property type="match status" value="1"/>
</dbReference>
<evidence type="ECO:0000256" key="7">
    <source>
        <dbReference type="ARBA" id="ARBA00022833"/>
    </source>
</evidence>
<evidence type="ECO:0000256" key="5">
    <source>
        <dbReference type="ARBA" id="ARBA00022723"/>
    </source>
</evidence>
<dbReference type="PANTHER" id="PTHR11532:SF73">
    <property type="entry name" value="CARBOXYPEPTIDASE D"/>
    <property type="match status" value="1"/>
</dbReference>
<feature type="region of interest" description="Disordered" evidence="11">
    <location>
        <begin position="1052"/>
        <end position="1074"/>
    </location>
</feature>
<evidence type="ECO:0000256" key="3">
    <source>
        <dbReference type="ARBA" id="ARBA00022645"/>
    </source>
</evidence>
<dbReference type="InterPro" id="IPR000834">
    <property type="entry name" value="Peptidase_M14"/>
</dbReference>
<dbReference type="SMART" id="SM00631">
    <property type="entry name" value="Zn_pept"/>
    <property type="match status" value="3"/>
</dbReference>
<dbReference type="InterPro" id="IPR057247">
    <property type="entry name" value="CARBOXYPEPT_ZN_2"/>
</dbReference>
<dbReference type="PROSITE" id="PS00133">
    <property type="entry name" value="CARBOXYPEPT_ZN_2"/>
    <property type="match status" value="1"/>
</dbReference>
<dbReference type="GO" id="GO:0004181">
    <property type="term" value="F:metallocarboxypeptidase activity"/>
    <property type="evidence" value="ECO:0007669"/>
    <property type="project" value="InterPro"/>
</dbReference>
<evidence type="ECO:0000256" key="1">
    <source>
        <dbReference type="ARBA" id="ARBA00001947"/>
    </source>
</evidence>
<dbReference type="FunFam" id="3.40.630.10:FF:000026">
    <property type="entry name" value="Carboxypeptidase D"/>
    <property type="match status" value="1"/>
</dbReference>
<reference evidence="14" key="1">
    <citation type="submission" date="2025-08" db="UniProtKB">
        <authorList>
            <consortium name="Ensembl"/>
        </authorList>
    </citation>
    <scope>IDENTIFICATION</scope>
</reference>
<dbReference type="InterPro" id="IPR008969">
    <property type="entry name" value="CarboxyPept-like_regulatory"/>
</dbReference>
<dbReference type="PROSITE" id="PS52035">
    <property type="entry name" value="PEPTIDASE_M14"/>
    <property type="match status" value="3"/>
</dbReference>
<keyword evidence="3" id="KW-0121">Carboxypeptidase</keyword>
<evidence type="ECO:0000256" key="9">
    <source>
        <dbReference type="ARBA" id="ARBA00023180"/>
    </source>
</evidence>
<keyword evidence="7" id="KW-0862">Zinc</keyword>
<protein>
    <submittedName>
        <fullName evidence="14">Carboxypeptidase D</fullName>
    </submittedName>
</protein>
<keyword evidence="6" id="KW-0378">Hydrolase</keyword>
<evidence type="ECO:0000256" key="12">
    <source>
        <dbReference type="SAM" id="Phobius"/>
    </source>
</evidence>
<keyword evidence="5" id="KW-0479">Metal-binding</keyword>
<evidence type="ECO:0000256" key="8">
    <source>
        <dbReference type="ARBA" id="ARBA00023049"/>
    </source>
</evidence>
<dbReference type="GO" id="GO:0005615">
    <property type="term" value="C:extracellular space"/>
    <property type="evidence" value="ECO:0007669"/>
    <property type="project" value="TreeGrafter"/>
</dbReference>
<dbReference type="SUPFAM" id="SSF53187">
    <property type="entry name" value="Zn-dependent exopeptidases"/>
    <property type="match status" value="4"/>
</dbReference>
<feature type="transmembrane region" description="Helical" evidence="12">
    <location>
        <begin position="994"/>
        <end position="1017"/>
    </location>
</feature>
<name>A0A8C3LWJ1_CHRPC</name>
<dbReference type="FunFam" id="2.60.40.1120:FF:000005">
    <property type="entry name" value="Carboxypeptidase D"/>
    <property type="match status" value="1"/>
</dbReference>
<dbReference type="Proteomes" id="UP000694543">
    <property type="component" value="Unplaced"/>
</dbReference>
<dbReference type="GO" id="GO:0006518">
    <property type="term" value="P:peptide metabolic process"/>
    <property type="evidence" value="ECO:0007669"/>
    <property type="project" value="TreeGrafter"/>
</dbReference>
<evidence type="ECO:0000313" key="14">
    <source>
        <dbReference type="Ensembl" id="ENSCPIP00010016444.1"/>
    </source>
</evidence>
<keyword evidence="12" id="KW-0812">Transmembrane</keyword>
<evidence type="ECO:0000256" key="4">
    <source>
        <dbReference type="ARBA" id="ARBA00022670"/>
    </source>
</evidence>
<dbReference type="PRINTS" id="PR00765">
    <property type="entry name" value="CRBOXYPTASEA"/>
</dbReference>
<dbReference type="InterPro" id="IPR050753">
    <property type="entry name" value="Peptidase_M14_domain"/>
</dbReference>
<feature type="domain" description="Peptidase M14" evidence="13">
    <location>
        <begin position="628"/>
        <end position="905"/>
    </location>
</feature>
<evidence type="ECO:0000256" key="2">
    <source>
        <dbReference type="ARBA" id="ARBA00005988"/>
    </source>
</evidence>
<dbReference type="FunFam" id="3.40.630.10:FF:000079">
    <property type="entry name" value="Carboxypeptidase D"/>
    <property type="match status" value="1"/>
</dbReference>
<dbReference type="CDD" id="cd11308">
    <property type="entry name" value="Peptidase_M14NE-CP-C_like"/>
    <property type="match status" value="3"/>
</dbReference>
<keyword evidence="9" id="KW-0325">Glycoprotein</keyword>
<evidence type="ECO:0000313" key="15">
    <source>
        <dbReference type="Proteomes" id="UP000694543"/>
    </source>
</evidence>
<dbReference type="AlphaFoldDB" id="A0A8C3LWJ1"/>
<keyword evidence="15" id="KW-1185">Reference proteome</keyword>
<feature type="active site" description="Proton donor/acceptor" evidence="10">
    <location>
        <position position="114"/>
    </location>
</feature>
<comment type="similarity">
    <text evidence="2 10">Belongs to the peptidase M14 family.</text>
</comment>
<dbReference type="Gene3D" id="3.40.630.10">
    <property type="entry name" value="Zn peptidases"/>
    <property type="match status" value="4"/>
</dbReference>
<keyword evidence="12" id="KW-0472">Membrane</keyword>
<keyword evidence="12" id="KW-1133">Transmembrane helix</keyword>
<organism evidence="14 15">
    <name type="scientific">Chrysolophus pictus</name>
    <name type="common">Golden pheasant</name>
    <name type="synonym">Phasianus pictus</name>
    <dbReference type="NCBI Taxonomy" id="9089"/>
    <lineage>
        <taxon>Eukaryota</taxon>
        <taxon>Metazoa</taxon>
        <taxon>Chordata</taxon>
        <taxon>Craniata</taxon>
        <taxon>Vertebrata</taxon>
        <taxon>Euteleostomi</taxon>
        <taxon>Archelosauria</taxon>
        <taxon>Archosauria</taxon>
        <taxon>Dinosauria</taxon>
        <taxon>Saurischia</taxon>
        <taxon>Theropoda</taxon>
        <taxon>Coelurosauria</taxon>
        <taxon>Aves</taxon>
        <taxon>Neognathae</taxon>
        <taxon>Galloanserae</taxon>
        <taxon>Galliformes</taxon>
        <taxon>Phasianidae</taxon>
        <taxon>Phasianinae</taxon>
        <taxon>Chrysolophus</taxon>
    </lineage>
</organism>
<evidence type="ECO:0000256" key="10">
    <source>
        <dbReference type="PROSITE-ProRule" id="PRU01379"/>
    </source>
</evidence>
<dbReference type="Pfam" id="PF00246">
    <property type="entry name" value="Peptidase_M14"/>
    <property type="match status" value="4"/>
</dbReference>
<sequence>MTLNSFLLLPNSRFLLSGNLHGGSVVASYPYDDSPTHKPTGVYSKSADDEVFKYLAKAYASHHPIMRTGKPNCPGEEGETFPEGITNGAQWYDVEGGMQDYNYVWADCFEITLELSCCKYPMTSELQQEWENNRESLLSFIEKVVYGDYHRLLVPGTYNVTAVAMGYTPLTRENIEVKEGDATEVDFFLQPTVAPAPNLTQLTATPAPASTIASTVVQAEAPSPTSLHQPIQPVDFRHHHFSDMEIFLRRYANEYPNITRLYSAGKSVELRELYVMEISDNPGVHEAGEPEFKYIGNMHGNEVVGRELLLLRESFSQPELSESACPCSKLQKADKLQQLGQGHRECFRKFPLCSLLWETLTCPCKSESNLISPAGSLVVNYPYDDDEQGMAIYSKSPDDAVFQQLALSYSKENKKMYQGSPCKDMYPNEYFPHGITNGAQWYNVPGGMQDWNYLNTNCFEVTIELGCVKYPNAEELPKYWEQNRRSLLQFMKQVHRGVWGFVLDATDGRGILNATISVAEINHPVTTYNDGDYWRLLVQGTYKITASARGYNPVTKMVTVDSEDAVQVNFTLKRTDAKVEEGKVPVLNIPDTSDPNEKEFETLIKDLSAENGVEHLLLSSSGKVSPYRYRPYKDLSEFLRGLYLNYPHITNLSSLGQSVEFRQIWSLEISNKPNQSEPEEPKIRFVAGIHGNAPVGTELLLTLAEFLCMNYKKNAAVTKLIDRTRIVIVPSLNPDGREIAQERGCTSKIGQTNAHGRDLDTDFTGTQEPETKAIENLILKQDFSLSVALDGGSLLVTYPYDKPVQTVENKETLKHLASVYANNHPSMHLGQPGCPNKSDENVPGGVIRGSEWHSHLGSMKDFSVTFGHCPEITVYTSCCYFPSAGQLPGLWAEHKRSLLSMLVEVHKGVHGFVQDKSGKAISKAVIVLNESLRVCTKEGGYFHVLLAPGLHNINAIADGYQQKHMQVLVRHDAPSSVFIVFDMENKIFGLPRELVVTVAGASMSALILTACIIWCVCSIKSNRHKDGFHRLRQHHDDYEDEIRMMSTGSKKSLLSHEFQDETDTEEETLYSSKH</sequence>
<keyword evidence="4" id="KW-0645">Protease</keyword>
<comment type="cofactor">
    <cofactor evidence="1">
        <name>Zn(2+)</name>
        <dbReference type="ChEBI" id="CHEBI:29105"/>
    </cofactor>
</comment>
<dbReference type="GO" id="GO:0016485">
    <property type="term" value="P:protein processing"/>
    <property type="evidence" value="ECO:0007669"/>
    <property type="project" value="TreeGrafter"/>
</dbReference>
<dbReference type="InterPro" id="IPR033848">
    <property type="entry name" value="M14_CPD_III"/>
</dbReference>
<feature type="domain" description="Peptidase M14" evidence="13">
    <location>
        <begin position="237"/>
        <end position="494"/>
    </location>
</feature>
<evidence type="ECO:0000256" key="11">
    <source>
        <dbReference type="SAM" id="MobiDB-lite"/>
    </source>
</evidence>
<dbReference type="SUPFAM" id="SSF49464">
    <property type="entry name" value="Carboxypeptidase regulatory domain-like"/>
    <property type="match status" value="3"/>
</dbReference>
<reference evidence="14" key="2">
    <citation type="submission" date="2025-09" db="UniProtKB">
        <authorList>
            <consortium name="Ensembl"/>
        </authorList>
    </citation>
    <scope>IDENTIFICATION</scope>
</reference>
<keyword evidence="8" id="KW-0482">Metalloprotease</keyword>
<dbReference type="FunFam" id="2.60.40.1120:FF:000008">
    <property type="entry name" value="Carboxypeptidase D"/>
    <property type="match status" value="1"/>
</dbReference>
<accession>A0A8C3LWJ1</accession>
<dbReference type="Gene3D" id="2.60.40.1120">
    <property type="entry name" value="Carboxypeptidase-like, regulatory domain"/>
    <property type="match status" value="3"/>
</dbReference>
<evidence type="ECO:0000259" key="13">
    <source>
        <dbReference type="PROSITE" id="PS52035"/>
    </source>
</evidence>
<dbReference type="GO" id="GO:0008270">
    <property type="term" value="F:zinc ion binding"/>
    <property type="evidence" value="ECO:0007669"/>
    <property type="project" value="InterPro"/>
</dbReference>
<proteinExistence type="inferred from homology"/>
<comment type="caution">
    <text evidence="10">Lacks conserved residue(s) required for the propagation of feature annotation.</text>
</comment>
<evidence type="ECO:0000256" key="6">
    <source>
        <dbReference type="ARBA" id="ARBA00022801"/>
    </source>
</evidence>
<dbReference type="Pfam" id="PF13620">
    <property type="entry name" value="CarboxypepD_reg"/>
    <property type="match status" value="1"/>
</dbReference>
<feature type="active site" description="Proton donor/acceptor" evidence="10">
    <location>
        <position position="464"/>
    </location>
</feature>
<dbReference type="CDD" id="cd06245">
    <property type="entry name" value="M14_CPD_III"/>
    <property type="match status" value="1"/>
</dbReference>